<keyword evidence="2" id="KW-1185">Reference proteome</keyword>
<proteinExistence type="predicted"/>
<protein>
    <submittedName>
        <fullName evidence="1">Uncharacterized protein</fullName>
    </submittedName>
</protein>
<reference evidence="1" key="1">
    <citation type="submission" date="2021-01" db="EMBL/GenBank/DDBJ databases">
        <authorList>
            <person name="Zahm M."/>
            <person name="Roques C."/>
            <person name="Cabau C."/>
            <person name="Klopp C."/>
            <person name="Donnadieu C."/>
            <person name="Jouanno E."/>
            <person name="Lampietro C."/>
            <person name="Louis A."/>
            <person name="Herpin A."/>
            <person name="Echchiki A."/>
            <person name="Berthelot C."/>
            <person name="Parey E."/>
            <person name="Roest-Crollius H."/>
            <person name="Braasch I."/>
            <person name="Postlethwait J."/>
            <person name="Bobe J."/>
            <person name="Montfort J."/>
            <person name="Bouchez O."/>
            <person name="Begum T."/>
            <person name="Mejri S."/>
            <person name="Adams A."/>
            <person name="Chen W.-J."/>
            <person name="Guiguen Y."/>
        </authorList>
    </citation>
    <scope>NUCLEOTIDE SEQUENCE</scope>
    <source>
        <tissue evidence="1">Blood</tissue>
    </source>
</reference>
<evidence type="ECO:0000313" key="2">
    <source>
        <dbReference type="Proteomes" id="UP000829720"/>
    </source>
</evidence>
<comment type="caution">
    <text evidence="1">The sequence shown here is derived from an EMBL/GenBank/DDBJ whole genome shotgun (WGS) entry which is preliminary data.</text>
</comment>
<evidence type="ECO:0000313" key="1">
    <source>
        <dbReference type="EMBL" id="KAI1892322.1"/>
    </source>
</evidence>
<gene>
    <name evidence="1" type="ORF">AGOR_G00132140</name>
</gene>
<dbReference type="EMBL" id="JAERUA010000012">
    <property type="protein sequence ID" value="KAI1892322.1"/>
    <property type="molecule type" value="Genomic_DNA"/>
</dbReference>
<dbReference type="AlphaFoldDB" id="A0A8T3D8D5"/>
<accession>A0A8T3D8D5</accession>
<organism evidence="1 2">
    <name type="scientific">Albula goreensis</name>
    <dbReference type="NCBI Taxonomy" id="1534307"/>
    <lineage>
        <taxon>Eukaryota</taxon>
        <taxon>Metazoa</taxon>
        <taxon>Chordata</taxon>
        <taxon>Craniata</taxon>
        <taxon>Vertebrata</taxon>
        <taxon>Euteleostomi</taxon>
        <taxon>Actinopterygii</taxon>
        <taxon>Neopterygii</taxon>
        <taxon>Teleostei</taxon>
        <taxon>Albuliformes</taxon>
        <taxon>Albulidae</taxon>
        <taxon>Albula</taxon>
    </lineage>
</organism>
<sequence length="99" mass="11435">MWQDLIDTGLYWWYTKGFKVVNLGPASLSLNRIIQSMHLQSSLIFSFELLANAFKIPGVYSHAFLHLSMVSKHQHYLPHAFNLAQSTVFGEDMFQQMTI</sequence>
<dbReference type="Proteomes" id="UP000829720">
    <property type="component" value="Unassembled WGS sequence"/>
</dbReference>
<name>A0A8T3D8D5_9TELE</name>